<gene>
    <name evidence="2" type="ORF">L4G47_00100</name>
</gene>
<protein>
    <submittedName>
        <fullName evidence="2">Uncharacterized protein</fullName>
    </submittedName>
</protein>
<dbReference type="Proteomes" id="UP001162905">
    <property type="component" value="Unassembled WGS sequence"/>
</dbReference>
<keyword evidence="3" id="KW-1185">Reference proteome</keyword>
<evidence type="ECO:0000256" key="1">
    <source>
        <dbReference type="SAM" id="MobiDB-lite"/>
    </source>
</evidence>
<feature type="region of interest" description="Disordered" evidence="1">
    <location>
        <begin position="110"/>
        <end position="132"/>
    </location>
</feature>
<reference evidence="2" key="1">
    <citation type="submission" date="2022-01" db="EMBL/GenBank/DDBJ databases">
        <title>Pseudomonas sp. nov. isolated from Antarctic regolith.</title>
        <authorList>
            <person name="Novakova D."/>
            <person name="Sedlar K."/>
        </authorList>
    </citation>
    <scope>NUCLEOTIDE SEQUENCE</scope>
    <source>
        <strain evidence="2">P2647</strain>
    </source>
</reference>
<dbReference type="EMBL" id="JAKJXH010000001">
    <property type="protein sequence ID" value="MCF7540622.1"/>
    <property type="molecule type" value="Genomic_DNA"/>
</dbReference>
<sequence>MAKTVLTARQDGVQFFMNTESSSPESRSGKRYRLFKTENFGRDKSGWVQIGSQAGQALIAIKHESKRFEACAQAFSSKRPHKYVDRSRIRGAPGKWEDEAFPVRVTHSRDASVSLHTENLTRQEGAGGHERS</sequence>
<dbReference type="RefSeq" id="WP_237249956.1">
    <property type="nucleotide sequence ID" value="NZ_JAKJXH010000001.1"/>
</dbReference>
<proteinExistence type="predicted"/>
<evidence type="ECO:0000313" key="2">
    <source>
        <dbReference type="EMBL" id="MCF7540622.1"/>
    </source>
</evidence>
<evidence type="ECO:0000313" key="3">
    <source>
        <dbReference type="Proteomes" id="UP001162905"/>
    </source>
</evidence>
<accession>A0ABS9HYT3</accession>
<organism evidence="2 3">
    <name type="scientific">Pseudomonas petrae</name>
    <dbReference type="NCBI Taxonomy" id="2912190"/>
    <lineage>
        <taxon>Bacteria</taxon>
        <taxon>Pseudomonadati</taxon>
        <taxon>Pseudomonadota</taxon>
        <taxon>Gammaproteobacteria</taxon>
        <taxon>Pseudomonadales</taxon>
        <taxon>Pseudomonadaceae</taxon>
        <taxon>Pseudomonas</taxon>
    </lineage>
</organism>
<comment type="caution">
    <text evidence="2">The sequence shown here is derived from an EMBL/GenBank/DDBJ whole genome shotgun (WGS) entry which is preliminary data.</text>
</comment>
<name>A0ABS9HYT3_9PSED</name>